<gene>
    <name evidence="3" type="ORF">RDB_LOCUS96090</name>
</gene>
<proteinExistence type="predicted"/>
<dbReference type="Proteomes" id="UP000663850">
    <property type="component" value="Unassembled WGS sequence"/>
</dbReference>
<dbReference type="PROSITE" id="PS50166">
    <property type="entry name" value="IMPORTIN_B_NT"/>
    <property type="match status" value="1"/>
</dbReference>
<evidence type="ECO:0000313" key="3">
    <source>
        <dbReference type="EMBL" id="CAE6502230.1"/>
    </source>
</evidence>
<keyword evidence="1" id="KW-1133">Transmembrane helix</keyword>
<evidence type="ECO:0000256" key="1">
    <source>
        <dbReference type="SAM" id="Phobius"/>
    </source>
</evidence>
<dbReference type="Pfam" id="PF03810">
    <property type="entry name" value="IBN_N"/>
    <property type="match status" value="1"/>
</dbReference>
<dbReference type="GO" id="GO:0006886">
    <property type="term" value="P:intracellular protein transport"/>
    <property type="evidence" value="ECO:0007669"/>
    <property type="project" value="InterPro"/>
</dbReference>
<comment type="caution">
    <text evidence="3">The sequence shown here is derived from an EMBL/GenBank/DDBJ whole genome shotgun (WGS) entry which is preliminary data.</text>
</comment>
<name>A0A8H3D0I6_9AGAM</name>
<dbReference type="InterPro" id="IPR011989">
    <property type="entry name" value="ARM-like"/>
</dbReference>
<accession>A0A8H3D0I6</accession>
<dbReference type="GO" id="GO:0031267">
    <property type="term" value="F:small GTPase binding"/>
    <property type="evidence" value="ECO:0007669"/>
    <property type="project" value="InterPro"/>
</dbReference>
<evidence type="ECO:0000313" key="4">
    <source>
        <dbReference type="Proteomes" id="UP000663850"/>
    </source>
</evidence>
<feature type="domain" description="Importin N-terminal" evidence="2">
    <location>
        <begin position="21"/>
        <end position="68"/>
    </location>
</feature>
<protein>
    <recommendedName>
        <fullName evidence="2">Importin N-terminal domain-containing protein</fullName>
    </recommendedName>
</protein>
<feature type="transmembrane region" description="Helical" evidence="1">
    <location>
        <begin position="65"/>
        <end position="86"/>
    </location>
</feature>
<evidence type="ECO:0000259" key="2">
    <source>
        <dbReference type="PROSITE" id="PS50166"/>
    </source>
</evidence>
<reference evidence="3" key="1">
    <citation type="submission" date="2021-01" db="EMBL/GenBank/DDBJ databases">
        <authorList>
            <person name="Kaushik A."/>
        </authorList>
    </citation>
    <scope>NUCLEOTIDE SEQUENCE</scope>
    <source>
        <strain evidence="3">Type strain: AG8-Rh-89/</strain>
    </source>
</reference>
<keyword evidence="1" id="KW-0812">Transmembrane</keyword>
<sequence>MSASEILANSFSADAALRHDAESKLEALARDDLPTFLATLMPELVNESNPLPIRNAAALNMKNAIVARVLVAYLMVWFLGVFPSCVSRGA</sequence>
<dbReference type="SUPFAM" id="SSF48371">
    <property type="entry name" value="ARM repeat"/>
    <property type="match status" value="1"/>
</dbReference>
<dbReference type="AlphaFoldDB" id="A0A8H3D0I6"/>
<dbReference type="EMBL" id="CAJMWZ010005199">
    <property type="protein sequence ID" value="CAE6502230.1"/>
    <property type="molecule type" value="Genomic_DNA"/>
</dbReference>
<dbReference type="Gene3D" id="1.25.10.10">
    <property type="entry name" value="Leucine-rich Repeat Variant"/>
    <property type="match status" value="1"/>
</dbReference>
<organism evidence="3 4">
    <name type="scientific">Rhizoctonia solani</name>
    <dbReference type="NCBI Taxonomy" id="456999"/>
    <lineage>
        <taxon>Eukaryota</taxon>
        <taxon>Fungi</taxon>
        <taxon>Dikarya</taxon>
        <taxon>Basidiomycota</taxon>
        <taxon>Agaricomycotina</taxon>
        <taxon>Agaricomycetes</taxon>
        <taxon>Cantharellales</taxon>
        <taxon>Ceratobasidiaceae</taxon>
        <taxon>Rhizoctonia</taxon>
    </lineage>
</organism>
<dbReference type="InterPro" id="IPR001494">
    <property type="entry name" value="Importin-beta_N"/>
</dbReference>
<dbReference type="InterPro" id="IPR016024">
    <property type="entry name" value="ARM-type_fold"/>
</dbReference>
<keyword evidence="1" id="KW-0472">Membrane</keyword>